<dbReference type="GO" id="GO:0042420">
    <property type="term" value="P:dopamine catabolic process"/>
    <property type="evidence" value="ECO:0007669"/>
    <property type="project" value="TreeGrafter"/>
</dbReference>
<keyword evidence="13" id="KW-0968">Cytoplasmic vesicle</keyword>
<comment type="subcellular location">
    <subcellularLocation>
        <location evidence="2">Cytoplasmic vesicle</location>
    </subcellularLocation>
    <subcellularLocation>
        <location evidence="14">Endomembrane system</location>
        <topology evidence="14">Single-pass membrane protein</topology>
    </subcellularLocation>
</comment>
<name>A0A8S4Q1X0_OWEFU</name>
<dbReference type="GO" id="GO:0005615">
    <property type="term" value="C:extracellular space"/>
    <property type="evidence" value="ECO:0007669"/>
    <property type="project" value="TreeGrafter"/>
</dbReference>
<feature type="transmembrane region" description="Helical" evidence="15">
    <location>
        <begin position="42"/>
        <end position="59"/>
    </location>
</feature>
<evidence type="ECO:0000313" key="17">
    <source>
        <dbReference type="EMBL" id="CAH1797738.1"/>
    </source>
</evidence>
<dbReference type="InterPro" id="IPR000323">
    <property type="entry name" value="Cu2_ascorb_mOase_N"/>
</dbReference>
<dbReference type="InterPro" id="IPR014783">
    <property type="entry name" value="Cu2_ascorb_mOase_CS-2"/>
</dbReference>
<evidence type="ECO:0000256" key="10">
    <source>
        <dbReference type="ARBA" id="ARBA00023136"/>
    </source>
</evidence>
<keyword evidence="8" id="KW-0186">Copper</keyword>
<keyword evidence="9" id="KW-0503">Monooxygenase</keyword>
<organism evidence="17 18">
    <name type="scientific">Owenia fusiformis</name>
    <name type="common">Polychaete worm</name>
    <dbReference type="NCBI Taxonomy" id="6347"/>
    <lineage>
        <taxon>Eukaryota</taxon>
        <taxon>Metazoa</taxon>
        <taxon>Spiralia</taxon>
        <taxon>Lophotrochozoa</taxon>
        <taxon>Annelida</taxon>
        <taxon>Polychaeta</taxon>
        <taxon>Sedentaria</taxon>
        <taxon>Canalipalpata</taxon>
        <taxon>Sabellida</taxon>
        <taxon>Oweniida</taxon>
        <taxon>Oweniidae</taxon>
        <taxon>Owenia</taxon>
    </lineage>
</organism>
<dbReference type="AlphaFoldDB" id="A0A8S4Q1X0"/>
<accession>A0A8S4Q1X0</accession>
<keyword evidence="11" id="KW-1015">Disulfide bond</keyword>
<comment type="caution">
    <text evidence="17">The sequence shown here is derived from an EMBL/GenBank/DDBJ whole genome shotgun (WGS) entry which is preliminary data.</text>
</comment>
<dbReference type="SMART" id="SM00664">
    <property type="entry name" value="DoH"/>
    <property type="match status" value="1"/>
</dbReference>
<keyword evidence="18" id="KW-1185">Reference proteome</keyword>
<dbReference type="InterPro" id="IPR045266">
    <property type="entry name" value="DOH_DOMON"/>
</dbReference>
<evidence type="ECO:0000256" key="6">
    <source>
        <dbReference type="ARBA" id="ARBA00022989"/>
    </source>
</evidence>
<dbReference type="EMBL" id="CAIIXF020000010">
    <property type="protein sequence ID" value="CAH1797738.1"/>
    <property type="molecule type" value="Genomic_DNA"/>
</dbReference>
<dbReference type="OrthoDB" id="129121at2759"/>
<sequence length="648" mass="74210">MLRCMEECVRRYGQVNSTETTKNTDSIEKPNEDRFLRKMSHLLIKYAIVALFLIIYGATGNVSSAGPVVYDKDLEYESPLDQEHTMYLKWGLDNSERRIVFQVYAKIAPDDWLAFGFSDYGESFNADLFLFWTDVDGGHHFQDTYSDRTGILHVDKNQDFDLLEADTRPGRVHIPKILLAKEETPGGYVILTFQRKWDTCDSNDYIIDSGTTHVIFFTGTGPINAIEGMNVTSHMPGLQRLQLLKSPIHPPKFPPDTKMFEMLVENVPIPAKETTYWCRTKKLPKITEKHHIIQFEGVISHDSIGIVHHMEVFHCEVPPDEEIPHYNEPCPGEGSSMKPWMQRIGSCRRVIGAWAMGAGPFWYPEEAGYPIGGADFSRYVMIEVHFNNPTLKKGIIDNSGIRFYYTPTMRPHDAGVMELGLEYIDKMAVPPHVEDFELEGYCIPKCTKVGLPRNGIHIFGSQLHTHLTGKRVVTKHYRDGVELPELNRDNHYSPHFQEIRILHSPVHVRQGDELITTCTHNTMSRPNITFGGFAISDEMCVNYIHYYPKSKLEVCKSSIATDALEKFFDTAKRLDDRVISPMKVVSKSYKSVRWDRVTTNLLEAFYMKEPISMQCNQSDGHRFPGHWDDSEIPKITHPLPTPLRHCPP</sequence>
<dbReference type="InterPro" id="IPR024548">
    <property type="entry name" value="Cu2_monoox_C"/>
</dbReference>
<dbReference type="InterPro" id="IPR000945">
    <property type="entry name" value="DBH-like"/>
</dbReference>
<proteinExistence type="inferred from homology"/>
<dbReference type="FunFam" id="2.60.120.310:FF:000004">
    <property type="entry name" value="DBH-like monooxygenase protein 1"/>
    <property type="match status" value="1"/>
</dbReference>
<evidence type="ECO:0000256" key="13">
    <source>
        <dbReference type="ARBA" id="ARBA00023329"/>
    </source>
</evidence>
<dbReference type="InterPro" id="IPR020611">
    <property type="entry name" value="Cu2_ascorb_mOase_CS-1"/>
</dbReference>
<dbReference type="GO" id="GO:0004500">
    <property type="term" value="F:dopamine beta-monooxygenase activity"/>
    <property type="evidence" value="ECO:0007669"/>
    <property type="project" value="InterPro"/>
</dbReference>
<keyword evidence="6 15" id="KW-1133">Transmembrane helix</keyword>
<evidence type="ECO:0000256" key="15">
    <source>
        <dbReference type="SAM" id="Phobius"/>
    </source>
</evidence>
<evidence type="ECO:0000256" key="9">
    <source>
        <dbReference type="ARBA" id="ARBA00023033"/>
    </source>
</evidence>
<dbReference type="GO" id="GO:0042421">
    <property type="term" value="P:norepinephrine biosynthetic process"/>
    <property type="evidence" value="ECO:0007669"/>
    <property type="project" value="TreeGrafter"/>
</dbReference>
<evidence type="ECO:0000256" key="14">
    <source>
        <dbReference type="ARBA" id="ARBA00037847"/>
    </source>
</evidence>
<dbReference type="GO" id="GO:0006589">
    <property type="term" value="P:octopamine biosynthetic process"/>
    <property type="evidence" value="ECO:0007669"/>
    <property type="project" value="TreeGrafter"/>
</dbReference>
<evidence type="ECO:0000256" key="1">
    <source>
        <dbReference type="ARBA" id="ARBA00001973"/>
    </source>
</evidence>
<comment type="similarity">
    <text evidence="3">Belongs to the copper type II ascorbate-dependent monooxygenase family.</text>
</comment>
<dbReference type="Pfam" id="PF03712">
    <property type="entry name" value="Cu2_monoox_C"/>
    <property type="match status" value="1"/>
</dbReference>
<dbReference type="Pfam" id="PF03351">
    <property type="entry name" value="DOMON"/>
    <property type="match status" value="1"/>
</dbReference>
<dbReference type="PROSITE" id="PS00085">
    <property type="entry name" value="CU2_MONOOXYGENASE_2"/>
    <property type="match status" value="1"/>
</dbReference>
<dbReference type="CDD" id="cd09631">
    <property type="entry name" value="DOMON_DOH"/>
    <property type="match status" value="1"/>
</dbReference>
<dbReference type="InterPro" id="IPR014784">
    <property type="entry name" value="Cu2_ascorb_mOase-like_C"/>
</dbReference>
<dbReference type="Gene3D" id="2.60.120.230">
    <property type="match status" value="1"/>
</dbReference>
<dbReference type="PANTHER" id="PTHR10157">
    <property type="entry name" value="DOPAMINE BETA HYDROXYLASE RELATED"/>
    <property type="match status" value="1"/>
</dbReference>
<gene>
    <name evidence="17" type="ORF">OFUS_LOCUS21972</name>
</gene>
<evidence type="ECO:0000256" key="3">
    <source>
        <dbReference type="ARBA" id="ARBA00010676"/>
    </source>
</evidence>
<dbReference type="PANTHER" id="PTHR10157:SF29">
    <property type="entry name" value="DOPAMINE BETA-HYDROXYLASE"/>
    <property type="match status" value="1"/>
</dbReference>
<dbReference type="GO" id="GO:0030667">
    <property type="term" value="C:secretory granule membrane"/>
    <property type="evidence" value="ECO:0007669"/>
    <property type="project" value="TreeGrafter"/>
</dbReference>
<comment type="cofactor">
    <cofactor evidence="1">
        <name>Cu(2+)</name>
        <dbReference type="ChEBI" id="CHEBI:29036"/>
    </cofactor>
</comment>
<evidence type="ECO:0000256" key="2">
    <source>
        <dbReference type="ARBA" id="ARBA00004541"/>
    </source>
</evidence>
<keyword evidence="10 15" id="KW-0472">Membrane</keyword>
<feature type="domain" description="DOMON" evidence="16">
    <location>
        <begin position="84"/>
        <end position="219"/>
    </location>
</feature>
<dbReference type="Proteomes" id="UP000749559">
    <property type="component" value="Unassembled WGS sequence"/>
</dbReference>
<evidence type="ECO:0000256" key="4">
    <source>
        <dbReference type="ARBA" id="ARBA00022692"/>
    </source>
</evidence>
<dbReference type="InterPro" id="IPR036939">
    <property type="entry name" value="Cu2_ascorb_mOase_N_sf"/>
</dbReference>
<dbReference type="SUPFAM" id="SSF49742">
    <property type="entry name" value="PHM/PNGase F"/>
    <property type="match status" value="2"/>
</dbReference>
<keyword evidence="7" id="KW-0560">Oxidoreductase</keyword>
<evidence type="ECO:0000256" key="5">
    <source>
        <dbReference type="ARBA" id="ARBA00022723"/>
    </source>
</evidence>
<keyword evidence="5" id="KW-0479">Metal-binding</keyword>
<keyword evidence="12" id="KW-0325">Glycoprotein</keyword>
<evidence type="ECO:0000313" key="18">
    <source>
        <dbReference type="Proteomes" id="UP000749559"/>
    </source>
</evidence>
<dbReference type="PROSITE" id="PS50836">
    <property type="entry name" value="DOMON"/>
    <property type="match status" value="1"/>
</dbReference>
<evidence type="ECO:0000256" key="11">
    <source>
        <dbReference type="ARBA" id="ARBA00023157"/>
    </source>
</evidence>
<dbReference type="InterPro" id="IPR005018">
    <property type="entry name" value="DOMON_domain"/>
</dbReference>
<evidence type="ECO:0000259" key="16">
    <source>
        <dbReference type="PROSITE" id="PS50836"/>
    </source>
</evidence>
<protein>
    <recommendedName>
        <fullName evidence="16">DOMON domain-containing protein</fullName>
    </recommendedName>
</protein>
<evidence type="ECO:0000256" key="7">
    <source>
        <dbReference type="ARBA" id="ARBA00023002"/>
    </source>
</evidence>
<dbReference type="FunFam" id="2.60.120.230:FF:000001">
    <property type="entry name" value="Monooxygenase, DBH-like 1"/>
    <property type="match status" value="1"/>
</dbReference>
<reference evidence="17" key="1">
    <citation type="submission" date="2022-03" db="EMBL/GenBank/DDBJ databases">
        <authorList>
            <person name="Martin C."/>
        </authorList>
    </citation>
    <scope>NUCLEOTIDE SEQUENCE</scope>
</reference>
<dbReference type="GO" id="GO:0005507">
    <property type="term" value="F:copper ion binding"/>
    <property type="evidence" value="ECO:0007669"/>
    <property type="project" value="InterPro"/>
</dbReference>
<dbReference type="InterPro" id="IPR028460">
    <property type="entry name" value="Tbh/DBH"/>
</dbReference>
<dbReference type="PROSITE" id="PS00084">
    <property type="entry name" value="CU2_MONOOXYGENASE_1"/>
    <property type="match status" value="1"/>
</dbReference>
<keyword evidence="4 15" id="KW-0812">Transmembrane</keyword>
<dbReference type="InterPro" id="IPR008977">
    <property type="entry name" value="PHM/PNGase_F_dom_sf"/>
</dbReference>
<evidence type="ECO:0000256" key="12">
    <source>
        <dbReference type="ARBA" id="ARBA00023180"/>
    </source>
</evidence>
<dbReference type="PRINTS" id="PR00767">
    <property type="entry name" value="DBMONOXGNASE"/>
</dbReference>
<evidence type="ECO:0000256" key="8">
    <source>
        <dbReference type="ARBA" id="ARBA00023008"/>
    </source>
</evidence>
<dbReference type="Pfam" id="PF01082">
    <property type="entry name" value="Cu2_monooxygen"/>
    <property type="match status" value="1"/>
</dbReference>
<dbReference type="Gene3D" id="2.60.120.310">
    <property type="entry name" value="Copper type II, ascorbate-dependent monooxygenase, N-terminal domain"/>
    <property type="match status" value="1"/>
</dbReference>